<reference evidence="2 3" key="1">
    <citation type="submission" date="2023-02" db="EMBL/GenBank/DDBJ databases">
        <title>LHISI_Scaffold_Assembly.</title>
        <authorList>
            <person name="Stuart O.P."/>
            <person name="Cleave R."/>
            <person name="Magrath M.J.L."/>
            <person name="Mikheyev A.S."/>
        </authorList>
    </citation>
    <scope>NUCLEOTIDE SEQUENCE [LARGE SCALE GENOMIC DNA]</scope>
    <source>
        <strain evidence="2">Daus_M_001</strain>
        <tissue evidence="2">Leg muscle</tissue>
    </source>
</reference>
<feature type="transmembrane region" description="Helical" evidence="1">
    <location>
        <begin position="181"/>
        <end position="203"/>
    </location>
</feature>
<evidence type="ECO:0000313" key="3">
    <source>
        <dbReference type="Proteomes" id="UP001159363"/>
    </source>
</evidence>
<gene>
    <name evidence="2" type="ORF">PR048_024172</name>
</gene>
<dbReference type="EMBL" id="JARBHB010000009">
    <property type="protein sequence ID" value="KAJ8876262.1"/>
    <property type="molecule type" value="Genomic_DNA"/>
</dbReference>
<keyword evidence="1" id="KW-1133">Transmembrane helix</keyword>
<accession>A0ABQ9GW72</accession>
<sequence length="441" mass="48313">MRVRRGEYGAAPENPPDIPTCEPAGNGMWVAKVGGYLDSDTADTDRSRFAYRQVAIQMTNHVSGSELKCVVISSRGNQASGPPVLVATSGRLVDTRFAGSLYSQVSSASCPRPPRGDTWGAEPRLVALNSLHTVHAPVRDQCACAHAVGADDVSRGAEQGRVCVEACEQAPSAARMLSTQYLTYTLFIVSPACTLCILPPAMWKVNTAMAASSLNSCVGQMIFPRYRLLLNSRNNGCVDSSAAKEQDTVLQPDKRRRLGKREEEWRWKTGGDLDDTRAATVQDELRRRGDWLQQVCYTLVTSTIDHYTLPANIGKVSMAQDGQVTERGRSREHMYVPLAEHWLWASHTEGTKPVKGLHWLACSLPTKANRLRSSAGPLSGFSQVPSVPYDASSRWVFSEMCRFPRPCIPALLHTHLASPLSAPETSMLRAFSTPLSHSFIL</sequence>
<comment type="caution">
    <text evidence="2">The sequence shown here is derived from an EMBL/GenBank/DDBJ whole genome shotgun (WGS) entry which is preliminary data.</text>
</comment>
<protein>
    <submittedName>
        <fullName evidence="2">Uncharacterized protein</fullName>
    </submittedName>
</protein>
<name>A0ABQ9GW72_9NEOP</name>
<evidence type="ECO:0000313" key="2">
    <source>
        <dbReference type="EMBL" id="KAJ8876262.1"/>
    </source>
</evidence>
<keyword evidence="3" id="KW-1185">Reference proteome</keyword>
<keyword evidence="1" id="KW-0472">Membrane</keyword>
<evidence type="ECO:0000256" key="1">
    <source>
        <dbReference type="SAM" id="Phobius"/>
    </source>
</evidence>
<keyword evidence="1" id="KW-0812">Transmembrane</keyword>
<proteinExistence type="predicted"/>
<dbReference type="Proteomes" id="UP001159363">
    <property type="component" value="Chromosome 8"/>
</dbReference>
<organism evidence="2 3">
    <name type="scientific">Dryococelus australis</name>
    <dbReference type="NCBI Taxonomy" id="614101"/>
    <lineage>
        <taxon>Eukaryota</taxon>
        <taxon>Metazoa</taxon>
        <taxon>Ecdysozoa</taxon>
        <taxon>Arthropoda</taxon>
        <taxon>Hexapoda</taxon>
        <taxon>Insecta</taxon>
        <taxon>Pterygota</taxon>
        <taxon>Neoptera</taxon>
        <taxon>Polyneoptera</taxon>
        <taxon>Phasmatodea</taxon>
        <taxon>Verophasmatodea</taxon>
        <taxon>Anareolatae</taxon>
        <taxon>Phasmatidae</taxon>
        <taxon>Eurycanthinae</taxon>
        <taxon>Dryococelus</taxon>
    </lineage>
</organism>